<dbReference type="Proteomes" id="UP001321018">
    <property type="component" value="Unassembled WGS sequence"/>
</dbReference>
<feature type="region of interest" description="Disordered" evidence="1">
    <location>
        <begin position="460"/>
        <end position="483"/>
    </location>
</feature>
<evidence type="ECO:0000313" key="2">
    <source>
        <dbReference type="EMBL" id="MCU4744508.1"/>
    </source>
</evidence>
<organism evidence="2 3">
    <name type="scientific">Natronoglomus mannanivorans</name>
    <dbReference type="NCBI Taxonomy" id="2979990"/>
    <lineage>
        <taxon>Archaea</taxon>
        <taxon>Methanobacteriati</taxon>
        <taxon>Methanobacteriota</taxon>
        <taxon>Stenosarchaea group</taxon>
        <taxon>Halobacteria</taxon>
        <taxon>Halobacteriales</taxon>
        <taxon>Natrialbaceae</taxon>
        <taxon>Natronoglomus</taxon>
    </lineage>
</organism>
<protein>
    <submittedName>
        <fullName evidence="2">Uncharacterized protein</fullName>
    </submittedName>
</protein>
<comment type="caution">
    <text evidence="2">The sequence shown here is derived from an EMBL/GenBank/DDBJ whole genome shotgun (WGS) entry which is preliminary data.</text>
</comment>
<gene>
    <name evidence="2" type="ORF">OB960_24360</name>
</gene>
<sequence length="514" mass="57376">MSSSTDTQEHPLSKYTDGRERYVRFCEDVLGLELAEVQKKLLRAVTEDRYIAVMGANGAGKSYTIAALNLAWIMTNPNSIGIMTSGSYQILEETVFKAMRALLEQARDRGFPLPGTMKHSPPRLEFEDDAERYWKAISGRYPENLEGRHAERVLCILDECDKPDLSSQHFDSATSSVTDSRDRCICIGNPPYDESNSFYEIMSSDRWEVIHFSSFESHNVQLDVGNIEGSQIPGLVDLEQVESDFNAWHPNTEFPGVEESIAMIETDPDTGIPYVEEAGYDERFYRRRLGVLPPDGAQSVRPFHPEGVSNAEGRWEGINADYKPEYDAIGVDIARGGGDRTIVLGITQSRIDVLENVESPGDHSVNKRLIERNVHDSSTPVIVDAIGEGSGIADELNREYNVTRFKSSEKARERQKYYNKRTEALCSIGSWLEDGAIEPGSDLASELRAASRHIELTEKSTRSSQTWDATSKSDLKKSSSMGRSPDLVDAMALACWALRSNNVQSDAGFGFYSY</sequence>
<evidence type="ECO:0000256" key="1">
    <source>
        <dbReference type="SAM" id="MobiDB-lite"/>
    </source>
</evidence>
<accession>A0AAP2Z4M2</accession>
<reference evidence="2" key="1">
    <citation type="submission" date="2022-09" db="EMBL/GenBank/DDBJ databases">
        <title>Enrichment on poylsaccharides allowed isolation of novel metabolic and taxonomic groups of Haloarchaea.</title>
        <authorList>
            <person name="Sorokin D.Y."/>
            <person name="Elcheninov A.G."/>
            <person name="Khizhniak T.V."/>
            <person name="Kolganova T.V."/>
            <person name="Kublanov I.V."/>
        </authorList>
    </citation>
    <scope>NUCLEOTIDE SEQUENCE</scope>
    <source>
        <strain evidence="2">AArc-xg1-1</strain>
    </source>
</reference>
<dbReference type="AlphaFoldDB" id="A0AAP2Z4M2"/>
<dbReference type="RefSeq" id="WP_338006316.1">
    <property type="nucleotide sequence ID" value="NZ_JAOPKA010000030.1"/>
</dbReference>
<proteinExistence type="predicted"/>
<dbReference type="SUPFAM" id="SSF52540">
    <property type="entry name" value="P-loop containing nucleoside triphosphate hydrolases"/>
    <property type="match status" value="1"/>
</dbReference>
<dbReference type="EMBL" id="JAOPKA010000030">
    <property type="protein sequence ID" value="MCU4744508.1"/>
    <property type="molecule type" value="Genomic_DNA"/>
</dbReference>
<evidence type="ECO:0000313" key="3">
    <source>
        <dbReference type="Proteomes" id="UP001321018"/>
    </source>
</evidence>
<dbReference type="Gene3D" id="3.40.50.300">
    <property type="entry name" value="P-loop containing nucleotide triphosphate hydrolases"/>
    <property type="match status" value="1"/>
</dbReference>
<dbReference type="Gene3D" id="3.30.420.240">
    <property type="match status" value="1"/>
</dbReference>
<dbReference type="InterPro" id="IPR027417">
    <property type="entry name" value="P-loop_NTPase"/>
</dbReference>
<name>A0AAP2Z4M2_9EURY</name>